<dbReference type="PROSITE" id="PS50118">
    <property type="entry name" value="HMG_BOX_2"/>
    <property type="match status" value="1"/>
</dbReference>
<gene>
    <name evidence="3" type="ORF">PYX00_002630</name>
</gene>
<dbReference type="Pfam" id="PF00505">
    <property type="entry name" value="HMG_box"/>
    <property type="match status" value="1"/>
</dbReference>
<organism evidence="3">
    <name type="scientific">Menopon gallinae</name>
    <name type="common">poultry shaft louse</name>
    <dbReference type="NCBI Taxonomy" id="328185"/>
    <lineage>
        <taxon>Eukaryota</taxon>
        <taxon>Metazoa</taxon>
        <taxon>Ecdysozoa</taxon>
        <taxon>Arthropoda</taxon>
        <taxon>Hexapoda</taxon>
        <taxon>Insecta</taxon>
        <taxon>Pterygota</taxon>
        <taxon>Neoptera</taxon>
        <taxon>Paraneoptera</taxon>
        <taxon>Psocodea</taxon>
        <taxon>Troctomorpha</taxon>
        <taxon>Phthiraptera</taxon>
        <taxon>Amblycera</taxon>
        <taxon>Menoponidae</taxon>
        <taxon>Menopon</taxon>
    </lineage>
</organism>
<dbReference type="SUPFAM" id="SSF47095">
    <property type="entry name" value="HMG-box"/>
    <property type="match status" value="1"/>
</dbReference>
<keyword evidence="1" id="KW-0238">DNA-binding</keyword>
<dbReference type="AlphaFoldDB" id="A0AAW2HXZ9"/>
<evidence type="ECO:0000259" key="2">
    <source>
        <dbReference type="PROSITE" id="PS50118"/>
    </source>
</evidence>
<dbReference type="EMBL" id="JARGDH010000002">
    <property type="protein sequence ID" value="KAL0274528.1"/>
    <property type="molecule type" value="Genomic_DNA"/>
</dbReference>
<reference evidence="3" key="1">
    <citation type="journal article" date="2024" name="Gigascience">
        <title>Chromosome-level genome of the poultry shaft louse Menopon gallinae provides insight into the host-switching and adaptive evolution of parasitic lice.</title>
        <authorList>
            <person name="Xu Y."/>
            <person name="Ma L."/>
            <person name="Liu S."/>
            <person name="Liang Y."/>
            <person name="Liu Q."/>
            <person name="He Z."/>
            <person name="Tian L."/>
            <person name="Duan Y."/>
            <person name="Cai W."/>
            <person name="Li H."/>
            <person name="Song F."/>
        </authorList>
    </citation>
    <scope>NUCLEOTIDE SEQUENCE</scope>
    <source>
        <strain evidence="3">Cailab_2023a</strain>
    </source>
</reference>
<dbReference type="GO" id="GO:0005634">
    <property type="term" value="C:nucleus"/>
    <property type="evidence" value="ECO:0007669"/>
    <property type="project" value="UniProtKB-UniRule"/>
</dbReference>
<proteinExistence type="predicted"/>
<name>A0AAW2HXZ9_9NEOP</name>
<protein>
    <recommendedName>
        <fullName evidence="2">HMG box domain-containing protein</fullName>
    </recommendedName>
</protein>
<dbReference type="InterPro" id="IPR009071">
    <property type="entry name" value="HMG_box_dom"/>
</dbReference>
<sequence length="102" mass="12190">MVIICPGTLLNISNWYPVILRRTYYKPWRFLIAQNDIQEKIKKPPNAFVLFVLKMKETLPDSCRGKRIITPELGKMWNELPEDEKEKYREQYRQGMAKTISE</sequence>
<dbReference type="CDD" id="cd00084">
    <property type="entry name" value="HMG-box_SF"/>
    <property type="match status" value="1"/>
</dbReference>
<dbReference type="InterPro" id="IPR036910">
    <property type="entry name" value="HMG_box_dom_sf"/>
</dbReference>
<feature type="DNA-binding region" description="HMG box" evidence="1">
    <location>
        <begin position="41"/>
        <end position="102"/>
    </location>
</feature>
<dbReference type="Gene3D" id="1.10.30.10">
    <property type="entry name" value="High mobility group box domain"/>
    <property type="match status" value="1"/>
</dbReference>
<evidence type="ECO:0000313" key="3">
    <source>
        <dbReference type="EMBL" id="KAL0274528.1"/>
    </source>
</evidence>
<evidence type="ECO:0000256" key="1">
    <source>
        <dbReference type="PROSITE-ProRule" id="PRU00267"/>
    </source>
</evidence>
<keyword evidence="1" id="KW-0539">Nucleus</keyword>
<feature type="domain" description="HMG box" evidence="2">
    <location>
        <begin position="41"/>
        <end position="102"/>
    </location>
</feature>
<accession>A0AAW2HXZ9</accession>
<dbReference type="GO" id="GO:0003677">
    <property type="term" value="F:DNA binding"/>
    <property type="evidence" value="ECO:0007669"/>
    <property type="project" value="UniProtKB-UniRule"/>
</dbReference>
<comment type="caution">
    <text evidence="3">The sequence shown here is derived from an EMBL/GenBank/DDBJ whole genome shotgun (WGS) entry which is preliminary data.</text>
</comment>